<protein>
    <submittedName>
        <fullName evidence="3">Uncharacterized protein</fullName>
    </submittedName>
</protein>
<proteinExistence type="predicted"/>
<evidence type="ECO:0000256" key="2">
    <source>
        <dbReference type="SAM" id="Phobius"/>
    </source>
</evidence>
<organism evidence="3 4">
    <name type="scientific">Acorus calamus</name>
    <name type="common">Sweet flag</name>
    <dbReference type="NCBI Taxonomy" id="4465"/>
    <lineage>
        <taxon>Eukaryota</taxon>
        <taxon>Viridiplantae</taxon>
        <taxon>Streptophyta</taxon>
        <taxon>Embryophyta</taxon>
        <taxon>Tracheophyta</taxon>
        <taxon>Spermatophyta</taxon>
        <taxon>Magnoliopsida</taxon>
        <taxon>Liliopsida</taxon>
        <taxon>Acoraceae</taxon>
        <taxon>Acorus</taxon>
    </lineage>
</organism>
<comment type="caution">
    <text evidence="3">The sequence shown here is derived from an EMBL/GenBank/DDBJ whole genome shotgun (WGS) entry which is preliminary data.</text>
</comment>
<evidence type="ECO:0000313" key="4">
    <source>
        <dbReference type="Proteomes" id="UP001180020"/>
    </source>
</evidence>
<reference evidence="3" key="2">
    <citation type="submission" date="2023-06" db="EMBL/GenBank/DDBJ databases">
        <authorList>
            <person name="Ma L."/>
            <person name="Liu K.-W."/>
            <person name="Li Z."/>
            <person name="Hsiao Y.-Y."/>
            <person name="Qi Y."/>
            <person name="Fu T."/>
            <person name="Tang G."/>
            <person name="Zhang D."/>
            <person name="Sun W.-H."/>
            <person name="Liu D.-K."/>
            <person name="Li Y."/>
            <person name="Chen G.-Z."/>
            <person name="Liu X.-D."/>
            <person name="Liao X.-Y."/>
            <person name="Jiang Y.-T."/>
            <person name="Yu X."/>
            <person name="Hao Y."/>
            <person name="Huang J."/>
            <person name="Zhao X.-W."/>
            <person name="Ke S."/>
            <person name="Chen Y.-Y."/>
            <person name="Wu W.-L."/>
            <person name="Hsu J.-L."/>
            <person name="Lin Y.-F."/>
            <person name="Huang M.-D."/>
            <person name="Li C.-Y."/>
            <person name="Huang L."/>
            <person name="Wang Z.-W."/>
            <person name="Zhao X."/>
            <person name="Zhong W.-Y."/>
            <person name="Peng D.-H."/>
            <person name="Ahmad S."/>
            <person name="Lan S."/>
            <person name="Zhang J.-S."/>
            <person name="Tsai W.-C."/>
            <person name="Van De Peer Y."/>
            <person name="Liu Z.-J."/>
        </authorList>
    </citation>
    <scope>NUCLEOTIDE SEQUENCE</scope>
    <source>
        <strain evidence="3">CP</strain>
        <tissue evidence="3">Leaves</tissue>
    </source>
</reference>
<keyword evidence="2" id="KW-0472">Membrane</keyword>
<keyword evidence="2" id="KW-0812">Transmembrane</keyword>
<feature type="compositionally biased region" description="Basic and acidic residues" evidence="1">
    <location>
        <begin position="1"/>
        <end position="16"/>
    </location>
</feature>
<dbReference type="Proteomes" id="UP001180020">
    <property type="component" value="Unassembled WGS sequence"/>
</dbReference>
<dbReference type="PANTHER" id="PTHR35297">
    <property type="entry name" value="PROTEIN, PUTATIVE-RELATED"/>
    <property type="match status" value="1"/>
</dbReference>
<sequence>MSEKVRKGEAREGGEGEEKEETLTVVSGGGADAEEIRAEKIARSTSARDVKVLHLMPFLVLLCFFIIYLCSHDPVFHKIVAIGGPFDRIAASTERLFETTSGRIGDVLAMNGHRSLHGLGRRNRKVGPA</sequence>
<keyword evidence="4" id="KW-1185">Reference proteome</keyword>
<keyword evidence="2" id="KW-1133">Transmembrane helix</keyword>
<reference evidence="3" key="1">
    <citation type="journal article" date="2023" name="Nat. Commun.">
        <title>Diploid and tetraploid genomes of Acorus and the evolution of monocots.</title>
        <authorList>
            <person name="Ma L."/>
            <person name="Liu K.W."/>
            <person name="Li Z."/>
            <person name="Hsiao Y.Y."/>
            <person name="Qi Y."/>
            <person name="Fu T."/>
            <person name="Tang G.D."/>
            <person name="Zhang D."/>
            <person name="Sun W.H."/>
            <person name="Liu D.K."/>
            <person name="Li Y."/>
            <person name="Chen G.Z."/>
            <person name="Liu X.D."/>
            <person name="Liao X.Y."/>
            <person name="Jiang Y.T."/>
            <person name="Yu X."/>
            <person name="Hao Y."/>
            <person name="Huang J."/>
            <person name="Zhao X.W."/>
            <person name="Ke S."/>
            <person name="Chen Y.Y."/>
            <person name="Wu W.L."/>
            <person name="Hsu J.L."/>
            <person name="Lin Y.F."/>
            <person name="Huang M.D."/>
            <person name="Li C.Y."/>
            <person name="Huang L."/>
            <person name="Wang Z.W."/>
            <person name="Zhao X."/>
            <person name="Zhong W.Y."/>
            <person name="Peng D.H."/>
            <person name="Ahmad S."/>
            <person name="Lan S."/>
            <person name="Zhang J.S."/>
            <person name="Tsai W.C."/>
            <person name="Van de Peer Y."/>
            <person name="Liu Z.J."/>
        </authorList>
    </citation>
    <scope>NUCLEOTIDE SEQUENCE</scope>
    <source>
        <strain evidence="3">CP</strain>
    </source>
</reference>
<evidence type="ECO:0000313" key="3">
    <source>
        <dbReference type="EMBL" id="KAK1283426.1"/>
    </source>
</evidence>
<feature type="region of interest" description="Disordered" evidence="1">
    <location>
        <begin position="1"/>
        <end position="31"/>
    </location>
</feature>
<gene>
    <name evidence="3" type="ORF">QJS10_CPB21g00550</name>
</gene>
<dbReference type="AlphaFoldDB" id="A0AAV9C4U6"/>
<evidence type="ECO:0000256" key="1">
    <source>
        <dbReference type="SAM" id="MobiDB-lite"/>
    </source>
</evidence>
<feature type="transmembrane region" description="Helical" evidence="2">
    <location>
        <begin position="52"/>
        <end position="69"/>
    </location>
</feature>
<dbReference type="PANTHER" id="PTHR35297:SF2">
    <property type="entry name" value="PROTEIN, PUTATIVE-RELATED"/>
    <property type="match status" value="1"/>
</dbReference>
<name>A0AAV9C4U6_ACOCL</name>
<dbReference type="EMBL" id="JAUJYO010000021">
    <property type="protein sequence ID" value="KAK1283426.1"/>
    <property type="molecule type" value="Genomic_DNA"/>
</dbReference>
<accession>A0AAV9C4U6</accession>